<evidence type="ECO:0000313" key="3">
    <source>
        <dbReference type="Proteomes" id="UP001183176"/>
    </source>
</evidence>
<organism evidence="2 3">
    <name type="scientific">Jatrophihabitans lederbergiae</name>
    <dbReference type="NCBI Taxonomy" id="3075547"/>
    <lineage>
        <taxon>Bacteria</taxon>
        <taxon>Bacillati</taxon>
        <taxon>Actinomycetota</taxon>
        <taxon>Actinomycetes</taxon>
        <taxon>Jatrophihabitantales</taxon>
        <taxon>Jatrophihabitantaceae</taxon>
        <taxon>Jatrophihabitans</taxon>
    </lineage>
</organism>
<accession>A0ABU2JHX4</accession>
<name>A0ABU2JHX4_9ACTN</name>
<feature type="region of interest" description="Disordered" evidence="1">
    <location>
        <begin position="32"/>
        <end position="54"/>
    </location>
</feature>
<protein>
    <submittedName>
        <fullName evidence="2">Uncharacterized protein</fullName>
    </submittedName>
</protein>
<dbReference type="EMBL" id="JAVREH010000178">
    <property type="protein sequence ID" value="MDT0264581.1"/>
    <property type="molecule type" value="Genomic_DNA"/>
</dbReference>
<comment type="caution">
    <text evidence="2">The sequence shown here is derived from an EMBL/GenBank/DDBJ whole genome shotgun (WGS) entry which is preliminary data.</text>
</comment>
<evidence type="ECO:0000256" key="1">
    <source>
        <dbReference type="SAM" id="MobiDB-lite"/>
    </source>
</evidence>
<keyword evidence="3" id="KW-1185">Reference proteome</keyword>
<evidence type="ECO:0000313" key="2">
    <source>
        <dbReference type="EMBL" id="MDT0264581.1"/>
    </source>
</evidence>
<reference evidence="3" key="1">
    <citation type="submission" date="2023-07" db="EMBL/GenBank/DDBJ databases">
        <title>30 novel species of actinomycetes from the DSMZ collection.</title>
        <authorList>
            <person name="Nouioui I."/>
        </authorList>
    </citation>
    <scope>NUCLEOTIDE SEQUENCE [LARGE SCALE GENOMIC DNA]</scope>
    <source>
        <strain evidence="3">DSM 44399</strain>
    </source>
</reference>
<proteinExistence type="predicted"/>
<gene>
    <name evidence="2" type="ORF">RM423_24855</name>
</gene>
<sequence>MMIYCGEHLLGDHAAVVTGPAPDDRVESADHRFGVGSPQRSQFSGEPLPDPRHRRRAGFDEQLAVLTAHVAPQEVETALNVDDMRLVPVEGEAPRGKPLTQLVLGQFGLFTGVA</sequence>
<dbReference type="Proteomes" id="UP001183176">
    <property type="component" value="Unassembled WGS sequence"/>
</dbReference>